<protein>
    <recommendedName>
        <fullName evidence="2">GTP cyclohydrolase 1 type 2 homolog</fullName>
    </recommendedName>
</protein>
<organism evidence="4 5">
    <name type="scientific">Paenibacillus terricola</name>
    <dbReference type="NCBI Taxonomy" id="2763503"/>
    <lineage>
        <taxon>Bacteria</taxon>
        <taxon>Bacillati</taxon>
        <taxon>Bacillota</taxon>
        <taxon>Bacilli</taxon>
        <taxon>Bacillales</taxon>
        <taxon>Paenibacillaceae</taxon>
        <taxon>Paenibacillus</taxon>
    </lineage>
</organism>
<name>A0ABR8MUH8_9BACL</name>
<dbReference type="EMBL" id="JACXZA010000003">
    <property type="protein sequence ID" value="MBD3919618.1"/>
    <property type="molecule type" value="Genomic_DNA"/>
</dbReference>
<dbReference type="RefSeq" id="WP_191203925.1">
    <property type="nucleotide sequence ID" value="NZ_JACXZA010000003.1"/>
</dbReference>
<comment type="caution">
    <text evidence="4">The sequence shown here is derived from an EMBL/GenBank/DDBJ whole genome shotgun (WGS) entry which is preliminary data.</text>
</comment>
<evidence type="ECO:0000313" key="4">
    <source>
        <dbReference type="EMBL" id="MBD3919618.1"/>
    </source>
</evidence>
<sequence length="263" mass="28708">MGITIQTVIDLMVKQPIPNTVDGLLTGSPDDQVEAIAVAFMPSQYVIEEAIAQGANLLITHEGPHYAHRDPVEVLKQDPVFVDKNERIRQSGLAIYRNHDSVHRVQPDLITAALIEQLTWSKDVADVRENASIVALPAALTLGEIVQNVKEKLGIGFVRVVGDPSTLCQRVGLSVGYRGSASVMLPLTEPEPLDLFIIGEGMEWELPAYVTDAMQQGKRKALIVLGHAESEVPGMKLLADQLRSALGGVPVYFICEKPLFQLM</sequence>
<dbReference type="InterPro" id="IPR002678">
    <property type="entry name" value="DUF34/NIF3"/>
</dbReference>
<dbReference type="Proteomes" id="UP000609346">
    <property type="component" value="Unassembled WGS sequence"/>
</dbReference>
<dbReference type="Pfam" id="PF01784">
    <property type="entry name" value="DUF34_NIF3"/>
    <property type="match status" value="1"/>
</dbReference>
<dbReference type="Gene3D" id="3.40.1390.30">
    <property type="entry name" value="NIF3 (NGG1p interacting factor 3)-like"/>
    <property type="match status" value="2"/>
</dbReference>
<dbReference type="PANTHER" id="PTHR13799">
    <property type="entry name" value="NGG1 INTERACTING FACTOR 3"/>
    <property type="match status" value="1"/>
</dbReference>
<evidence type="ECO:0000256" key="1">
    <source>
        <dbReference type="ARBA" id="ARBA00006964"/>
    </source>
</evidence>
<dbReference type="PANTHER" id="PTHR13799:SF14">
    <property type="entry name" value="GTP CYCLOHYDROLASE 1 TYPE 2 HOMOLOG"/>
    <property type="match status" value="1"/>
</dbReference>
<dbReference type="SUPFAM" id="SSF102705">
    <property type="entry name" value="NIF3 (NGG1p interacting factor 3)-like"/>
    <property type="match status" value="1"/>
</dbReference>
<evidence type="ECO:0000256" key="2">
    <source>
        <dbReference type="ARBA" id="ARBA00022112"/>
    </source>
</evidence>
<keyword evidence="3" id="KW-0479">Metal-binding</keyword>
<comment type="similarity">
    <text evidence="1">Belongs to the GTP cyclohydrolase I type 2/NIF3 family.</text>
</comment>
<evidence type="ECO:0000256" key="3">
    <source>
        <dbReference type="ARBA" id="ARBA00022723"/>
    </source>
</evidence>
<reference evidence="4 5" key="1">
    <citation type="submission" date="2020-09" db="EMBL/GenBank/DDBJ databases">
        <title>Paenibacillus sp. strain PR3 16S rRNA gene Genome sequencing and assembly.</title>
        <authorList>
            <person name="Kim J."/>
        </authorList>
    </citation>
    <scope>NUCLEOTIDE SEQUENCE [LARGE SCALE GENOMIC DNA]</scope>
    <source>
        <strain evidence="4 5">PR3</strain>
    </source>
</reference>
<gene>
    <name evidence="4" type="ORF">H8B09_12710</name>
</gene>
<evidence type="ECO:0000313" key="5">
    <source>
        <dbReference type="Proteomes" id="UP000609346"/>
    </source>
</evidence>
<accession>A0ABR8MUH8</accession>
<dbReference type="InterPro" id="IPR036069">
    <property type="entry name" value="DUF34/NIF3_sf"/>
</dbReference>
<proteinExistence type="inferred from homology"/>
<keyword evidence="5" id="KW-1185">Reference proteome</keyword>